<proteinExistence type="predicted"/>
<dbReference type="PANTHER" id="PTHR37953">
    <property type="entry name" value="UPF0127 PROTEIN MJ1496"/>
    <property type="match status" value="1"/>
</dbReference>
<dbReference type="Proteomes" id="UP000775877">
    <property type="component" value="Unassembled WGS sequence"/>
</dbReference>
<sequence>MTSKKEKLIIVAVVLSCFFFFPFLLSKLDTSSSDLSGESLNTVNTTEDINDSSVIKFKAPNGNEISLEVAKSFEKRLRGLMYRTEMDENTGMIFIFEDEDLRTFHMGNTYISLDMIFLDKDLKVVTIHKNTKVNQSTELYSSSQPAMYVIEMNAGWADNNAIKIGDIFKSDSSL</sequence>
<organism evidence="1 2">
    <name type="scientific">Candidatus Dojkabacteria bacterium</name>
    <dbReference type="NCBI Taxonomy" id="2099670"/>
    <lineage>
        <taxon>Bacteria</taxon>
        <taxon>Candidatus Dojkabacteria</taxon>
    </lineage>
</organism>
<comment type="caution">
    <text evidence="1">The sequence shown here is derived from an EMBL/GenBank/DDBJ whole genome shotgun (WGS) entry which is preliminary data.</text>
</comment>
<evidence type="ECO:0000313" key="2">
    <source>
        <dbReference type="Proteomes" id="UP000775877"/>
    </source>
</evidence>
<name>A0A955L1U9_9BACT</name>
<reference evidence="1" key="1">
    <citation type="submission" date="2020-04" db="EMBL/GenBank/DDBJ databases">
        <authorList>
            <person name="Zhang T."/>
        </authorList>
    </citation>
    <scope>NUCLEOTIDE SEQUENCE</scope>
    <source>
        <strain evidence="1">HKST-UBA13</strain>
    </source>
</reference>
<reference evidence="1" key="2">
    <citation type="journal article" date="2021" name="Microbiome">
        <title>Successional dynamics and alternative stable states in a saline activated sludge microbial community over 9 years.</title>
        <authorList>
            <person name="Wang Y."/>
            <person name="Ye J."/>
            <person name="Ju F."/>
            <person name="Liu L."/>
            <person name="Boyd J.A."/>
            <person name="Deng Y."/>
            <person name="Parks D.H."/>
            <person name="Jiang X."/>
            <person name="Yin X."/>
            <person name="Woodcroft B.J."/>
            <person name="Tyson G.W."/>
            <person name="Hugenholtz P."/>
            <person name="Polz M.F."/>
            <person name="Zhang T."/>
        </authorList>
    </citation>
    <scope>NUCLEOTIDE SEQUENCE</scope>
    <source>
        <strain evidence="1">HKST-UBA13</strain>
    </source>
</reference>
<dbReference type="InterPro" id="IPR003795">
    <property type="entry name" value="DUF192"/>
</dbReference>
<accession>A0A955L1U9</accession>
<gene>
    <name evidence="1" type="ORF">KC678_03560</name>
</gene>
<dbReference type="EMBL" id="JAGQLJ010000075">
    <property type="protein sequence ID" value="MCA9381317.1"/>
    <property type="molecule type" value="Genomic_DNA"/>
</dbReference>
<dbReference type="PANTHER" id="PTHR37953:SF1">
    <property type="entry name" value="UPF0127 PROTEIN MJ1496"/>
    <property type="match status" value="1"/>
</dbReference>
<protein>
    <submittedName>
        <fullName evidence="1">DUF192 domain-containing protein</fullName>
    </submittedName>
</protein>
<evidence type="ECO:0000313" key="1">
    <source>
        <dbReference type="EMBL" id="MCA9381317.1"/>
    </source>
</evidence>
<dbReference type="Gene3D" id="2.60.120.1140">
    <property type="entry name" value="Protein of unknown function DUF192"/>
    <property type="match status" value="1"/>
</dbReference>
<dbReference type="InterPro" id="IPR038695">
    <property type="entry name" value="Saro_0823-like_sf"/>
</dbReference>
<dbReference type="Pfam" id="PF02643">
    <property type="entry name" value="DUF192"/>
    <property type="match status" value="1"/>
</dbReference>
<dbReference type="AlphaFoldDB" id="A0A955L1U9"/>